<keyword evidence="1 4" id="KW-0378">Hydrolase</keyword>
<dbReference type="Proteomes" id="UP000572817">
    <property type="component" value="Unassembled WGS sequence"/>
</dbReference>
<feature type="domain" description="Alpha/beta hydrolase fold-3" evidence="3">
    <location>
        <begin position="290"/>
        <end position="420"/>
    </location>
</feature>
<proteinExistence type="predicted"/>
<evidence type="ECO:0000256" key="2">
    <source>
        <dbReference type="SAM" id="MobiDB-lite"/>
    </source>
</evidence>
<organism evidence="4 5">
    <name type="scientific">Botryosphaeria dothidea</name>
    <dbReference type="NCBI Taxonomy" id="55169"/>
    <lineage>
        <taxon>Eukaryota</taxon>
        <taxon>Fungi</taxon>
        <taxon>Dikarya</taxon>
        <taxon>Ascomycota</taxon>
        <taxon>Pezizomycotina</taxon>
        <taxon>Dothideomycetes</taxon>
        <taxon>Dothideomycetes incertae sedis</taxon>
        <taxon>Botryosphaeriales</taxon>
        <taxon>Botryosphaeriaceae</taxon>
        <taxon>Botryosphaeria</taxon>
    </lineage>
</organism>
<keyword evidence="5" id="KW-1185">Reference proteome</keyword>
<evidence type="ECO:0000313" key="5">
    <source>
        <dbReference type="Proteomes" id="UP000572817"/>
    </source>
</evidence>
<dbReference type="SUPFAM" id="SSF53474">
    <property type="entry name" value="alpha/beta-Hydrolases"/>
    <property type="match status" value="1"/>
</dbReference>
<sequence>MNGEKPPAETSAKSAAEAYGNIDTSENSGIDVTHKQNRTARTTLLHQFLRPFRSQLVKPSDPFPPGSPQLTPHPSCIKICGVRERKVADIYLYDLVPEATHKTTSRATTSTAASHLSTAGEIAHEAAEEETLRKNRENTRGIVRRIYYIAGGSWREPPSHQHWKFMAKLAAATPGTAVSVVSVPLAPNETASTVFPRLLTLYERVMEESTSKGERVIWAGDSSGGNIVLGLVGEALRVGRTGPDAHEVARRASVIGETGEKNDGFPRERPDLERGKTADEIVEFAADEAMSVEAREGVKPLPAPSALLIICPSVDARRENEKIEAIQDKDPILIAAESKQQAADWAGDWSLDDERISPAVNYTGKDNLIELLSEKGVKVHGITAGYDILSPDAIVLRERLEKGGVYGKWLHWDKQMHCFPLAWFYGLPESKEGLHWIIDVLQDE</sequence>
<comment type="caution">
    <text evidence="4">The sequence shown here is derived from an EMBL/GenBank/DDBJ whole genome shotgun (WGS) entry which is preliminary data.</text>
</comment>
<feature type="region of interest" description="Disordered" evidence="2">
    <location>
        <begin position="1"/>
        <end position="31"/>
    </location>
</feature>
<accession>A0A8H4J8H4</accession>
<dbReference type="PANTHER" id="PTHR48081">
    <property type="entry name" value="AB HYDROLASE SUPERFAMILY PROTEIN C4A8.06C"/>
    <property type="match status" value="1"/>
</dbReference>
<feature type="domain" description="Alpha/beta hydrolase fold-3" evidence="3">
    <location>
        <begin position="147"/>
        <end position="239"/>
    </location>
</feature>
<protein>
    <submittedName>
        <fullName evidence="4">Alpha/beta hydrolase fold-3</fullName>
    </submittedName>
</protein>
<evidence type="ECO:0000256" key="1">
    <source>
        <dbReference type="ARBA" id="ARBA00022801"/>
    </source>
</evidence>
<dbReference type="InterPro" id="IPR013094">
    <property type="entry name" value="AB_hydrolase_3"/>
</dbReference>
<dbReference type="PANTHER" id="PTHR48081:SF8">
    <property type="entry name" value="ALPHA_BETA HYDROLASE FOLD-3 DOMAIN-CONTAINING PROTEIN-RELATED"/>
    <property type="match status" value="1"/>
</dbReference>
<evidence type="ECO:0000313" key="4">
    <source>
        <dbReference type="EMBL" id="KAF4312903.1"/>
    </source>
</evidence>
<dbReference type="OrthoDB" id="2152029at2759"/>
<dbReference type="AlphaFoldDB" id="A0A8H4J8H4"/>
<name>A0A8H4J8H4_9PEZI</name>
<dbReference type="InterPro" id="IPR029058">
    <property type="entry name" value="AB_hydrolase_fold"/>
</dbReference>
<dbReference type="Gene3D" id="3.40.50.1820">
    <property type="entry name" value="alpha/beta hydrolase"/>
    <property type="match status" value="1"/>
</dbReference>
<dbReference type="InterPro" id="IPR050300">
    <property type="entry name" value="GDXG_lipolytic_enzyme"/>
</dbReference>
<gene>
    <name evidence="4" type="ORF">GTA08_BOTSDO01472</name>
</gene>
<reference evidence="4" key="1">
    <citation type="submission" date="2020-04" db="EMBL/GenBank/DDBJ databases">
        <title>Genome Assembly and Annotation of Botryosphaeria dothidea sdau 11-99, a Latent Pathogen of Apple Fruit Ring Rot in China.</title>
        <authorList>
            <person name="Yu C."/>
            <person name="Diao Y."/>
            <person name="Lu Q."/>
            <person name="Zhao J."/>
            <person name="Cui S."/>
            <person name="Peng C."/>
            <person name="He B."/>
            <person name="Liu H."/>
        </authorList>
    </citation>
    <scope>NUCLEOTIDE SEQUENCE [LARGE SCALE GENOMIC DNA]</scope>
    <source>
        <strain evidence="4">Sdau11-99</strain>
    </source>
</reference>
<evidence type="ECO:0000259" key="3">
    <source>
        <dbReference type="Pfam" id="PF07859"/>
    </source>
</evidence>
<dbReference type="EMBL" id="WWBZ02000001">
    <property type="protein sequence ID" value="KAF4312903.1"/>
    <property type="molecule type" value="Genomic_DNA"/>
</dbReference>
<dbReference type="GO" id="GO:0016787">
    <property type="term" value="F:hydrolase activity"/>
    <property type="evidence" value="ECO:0007669"/>
    <property type="project" value="UniProtKB-KW"/>
</dbReference>
<dbReference type="Pfam" id="PF07859">
    <property type="entry name" value="Abhydrolase_3"/>
    <property type="match status" value="2"/>
</dbReference>